<feature type="transmembrane region" description="Helical" evidence="1">
    <location>
        <begin position="213"/>
        <end position="236"/>
    </location>
</feature>
<gene>
    <name evidence="2" type="ORF">GBB84_06575</name>
</gene>
<keyword evidence="3" id="KW-1185">Reference proteome</keyword>
<organism evidence="2 3">
    <name type="scientific">Citrobacter telavivensis</name>
    <dbReference type="NCBI Taxonomy" id="2653932"/>
    <lineage>
        <taxon>Bacteria</taxon>
        <taxon>Pseudomonadati</taxon>
        <taxon>Pseudomonadota</taxon>
        <taxon>Gammaproteobacteria</taxon>
        <taxon>Enterobacterales</taxon>
        <taxon>Enterobacteriaceae</taxon>
        <taxon>Citrobacter</taxon>
    </lineage>
</organism>
<feature type="transmembrane region" description="Helical" evidence="1">
    <location>
        <begin position="65"/>
        <end position="84"/>
    </location>
</feature>
<name>A0A6L5E6Q8_9ENTR</name>
<proteinExistence type="predicted"/>
<feature type="transmembrane region" description="Helical" evidence="1">
    <location>
        <begin position="96"/>
        <end position="112"/>
    </location>
</feature>
<dbReference type="EMBL" id="WHIY01000004">
    <property type="protein sequence ID" value="MPQ50575.1"/>
    <property type="molecule type" value="Genomic_DNA"/>
</dbReference>
<reference evidence="2 3" key="1">
    <citation type="submission" date="2019-10" db="EMBL/GenBank/DDBJ databases">
        <title>Characterization of a new Citrobacter species.</title>
        <authorList>
            <person name="Goncalves Ribeiro T."/>
            <person name="Izdebski R."/>
            <person name="Urbanowicz P."/>
            <person name="Carmeli Y."/>
            <person name="Gniadkowski M."/>
            <person name="Peixe L."/>
        </authorList>
    </citation>
    <scope>NUCLEOTIDE SEQUENCE [LARGE SCALE GENOMIC DNA]</scope>
    <source>
        <strain evidence="2 3">NMI7905_11</strain>
    </source>
</reference>
<dbReference type="RefSeq" id="WP_152405204.1">
    <property type="nucleotide sequence ID" value="NZ_WHIY01000004.1"/>
</dbReference>
<feature type="transmembrane region" description="Helical" evidence="1">
    <location>
        <begin position="132"/>
        <end position="152"/>
    </location>
</feature>
<evidence type="ECO:0000313" key="2">
    <source>
        <dbReference type="EMBL" id="MPQ50575.1"/>
    </source>
</evidence>
<evidence type="ECO:0000256" key="1">
    <source>
        <dbReference type="SAM" id="Phobius"/>
    </source>
</evidence>
<dbReference type="Proteomes" id="UP000475079">
    <property type="component" value="Unassembled WGS sequence"/>
</dbReference>
<keyword evidence="1" id="KW-0472">Membrane</keyword>
<sequence length="319" mass="36974">MTNEKINTESFKKLLAEFDSSDNANYRYSNEKSTKQIIKDIRDAVLFIKNESENKKYNEQWNSSITLNTLAIVAILIFIFSTSNSSDSEFIETLKLPAYIISIMLSTIWIGINIERTLMFKELWKFKTTKIILSLSFTGLIVYCTAEASAIINDVFNIDPSFFPFTRSFLVAYLFFKKISILVYLLAIVGVVCIINIISYFKLKWDGNSDFRFPIGALIYIIFTCIFSYFALGWVYSNFNDDVLNKKVYSLAHQLDFNQKNPCSNLQDFEVSVIFLGPNQEKVLVDFNKEEMLTASSFLEGIYWYTYDKNELKILQCLH</sequence>
<feature type="transmembrane region" description="Helical" evidence="1">
    <location>
        <begin position="181"/>
        <end position="201"/>
    </location>
</feature>
<accession>A0A6L5E6Q8</accession>
<evidence type="ECO:0000313" key="3">
    <source>
        <dbReference type="Proteomes" id="UP000475079"/>
    </source>
</evidence>
<dbReference type="AlphaFoldDB" id="A0A6L5E6Q8"/>
<comment type="caution">
    <text evidence="2">The sequence shown here is derived from an EMBL/GenBank/DDBJ whole genome shotgun (WGS) entry which is preliminary data.</text>
</comment>
<keyword evidence="1" id="KW-0812">Transmembrane</keyword>
<keyword evidence="1" id="KW-1133">Transmembrane helix</keyword>
<protein>
    <submittedName>
        <fullName evidence="2">Uncharacterized protein</fullName>
    </submittedName>
</protein>